<evidence type="ECO:0000256" key="1">
    <source>
        <dbReference type="SAM" id="SignalP"/>
    </source>
</evidence>
<keyword evidence="1" id="KW-0732">Signal</keyword>
<evidence type="ECO:0008006" key="4">
    <source>
        <dbReference type="Google" id="ProtNLM"/>
    </source>
</evidence>
<sequence>MNIHLLLIILITFLLIFINDVSSDHALCWDLIPEPNNLSRKIQRPCPMVKNRKRAASTAAPANNSDMFTVSFTCSVENENPELCRKVKNAFYTAGQIISSSIKLNTPLIVNASLVNFCTTRGICLDGPTGRLTLGGAGPSRLIPIEKDQRVYPQSILKQLNKENHPEYSPYDINALFNSEGNYWFEEDGPIKPNQSDFLFVILHELIHGLGFCSGWDDHSDMLGIQNIITPTPLFLTTITGQVIFGGFREFIFDKFMVLLSDGTRISNLTEELNKFSGVGTTHNSMDDFLNYFMNTFPSSPEYQIVQKMMNISTTPKSLGILPLNKTDIKDAFILETSLSPFLPKSSISHCDYITYTKSSDFLMRYLQDPGISLKRSIRLGGNYLNGPIGPKLAETLSLIGYQIQNLPNTFKPNPNEIVVDDEINIASSLKAFNLNYLIIKFLFFYYIMMDF</sequence>
<dbReference type="EMBL" id="CAGKOT010000012">
    <property type="protein sequence ID" value="CAB5358003.1"/>
    <property type="molecule type" value="Genomic_DNA"/>
</dbReference>
<dbReference type="OrthoDB" id="73465at2759"/>
<feature type="signal peptide" evidence="1">
    <location>
        <begin position="1"/>
        <end position="23"/>
    </location>
</feature>
<comment type="caution">
    <text evidence="2">The sequence shown here is derived from an EMBL/GenBank/DDBJ whole genome shotgun (WGS) entry which is preliminary data.</text>
</comment>
<gene>
    <name evidence="2" type="ORF">CHRIB12_LOCUS7040</name>
</gene>
<evidence type="ECO:0000313" key="3">
    <source>
        <dbReference type="Proteomes" id="UP000684084"/>
    </source>
</evidence>
<dbReference type="VEuPathDB" id="FungiDB:RhiirFUN_023257"/>
<name>A0A915Z277_9GLOM</name>
<accession>A0A915Z277</accession>
<dbReference type="Proteomes" id="UP000684084">
    <property type="component" value="Unassembled WGS sequence"/>
</dbReference>
<proteinExistence type="predicted"/>
<organism evidence="2 3">
    <name type="scientific">Rhizophagus irregularis</name>
    <dbReference type="NCBI Taxonomy" id="588596"/>
    <lineage>
        <taxon>Eukaryota</taxon>
        <taxon>Fungi</taxon>
        <taxon>Fungi incertae sedis</taxon>
        <taxon>Mucoromycota</taxon>
        <taxon>Glomeromycotina</taxon>
        <taxon>Glomeromycetes</taxon>
        <taxon>Glomerales</taxon>
        <taxon>Glomeraceae</taxon>
        <taxon>Rhizophagus</taxon>
    </lineage>
</organism>
<dbReference type="AlphaFoldDB" id="A0A915Z277"/>
<evidence type="ECO:0000313" key="2">
    <source>
        <dbReference type="EMBL" id="CAB5358003.1"/>
    </source>
</evidence>
<protein>
    <recommendedName>
        <fullName evidence="4">Sequence orphan</fullName>
    </recommendedName>
</protein>
<reference evidence="2" key="1">
    <citation type="submission" date="2020-05" db="EMBL/GenBank/DDBJ databases">
        <authorList>
            <person name="Rincon C."/>
            <person name="Sanders R I."/>
            <person name="Robbins C."/>
            <person name="Chaturvedi A."/>
        </authorList>
    </citation>
    <scope>NUCLEOTIDE SEQUENCE</scope>
    <source>
        <strain evidence="2">CHB12</strain>
    </source>
</reference>
<feature type="chain" id="PRO_5036811254" description="Sequence orphan" evidence="1">
    <location>
        <begin position="24"/>
        <end position="452"/>
    </location>
</feature>